<gene>
    <name evidence="6" type="ORF">FPZ43_05350</name>
</gene>
<dbReference type="InterPro" id="IPR032808">
    <property type="entry name" value="DoxX"/>
</dbReference>
<keyword evidence="7" id="KW-1185">Reference proteome</keyword>
<feature type="transmembrane region" description="Helical" evidence="5">
    <location>
        <begin position="34"/>
        <end position="52"/>
    </location>
</feature>
<feature type="transmembrane region" description="Helical" evidence="5">
    <location>
        <begin position="7"/>
        <end position="28"/>
    </location>
</feature>
<keyword evidence="4 5" id="KW-0472">Membrane</keyword>
<dbReference type="AlphaFoldDB" id="A0A563UG88"/>
<dbReference type="EMBL" id="VOEJ01000002">
    <property type="protein sequence ID" value="TWR30368.1"/>
    <property type="molecule type" value="Genomic_DNA"/>
</dbReference>
<feature type="transmembrane region" description="Helical" evidence="5">
    <location>
        <begin position="98"/>
        <end position="116"/>
    </location>
</feature>
<evidence type="ECO:0000313" key="7">
    <source>
        <dbReference type="Proteomes" id="UP000320042"/>
    </source>
</evidence>
<protein>
    <submittedName>
        <fullName evidence="6">DoxX family membrane protein</fullName>
    </submittedName>
</protein>
<organism evidence="6 7">
    <name type="scientific">Mucilaginibacter pallidiroseus</name>
    <dbReference type="NCBI Taxonomy" id="2599295"/>
    <lineage>
        <taxon>Bacteria</taxon>
        <taxon>Pseudomonadati</taxon>
        <taxon>Bacteroidota</taxon>
        <taxon>Sphingobacteriia</taxon>
        <taxon>Sphingobacteriales</taxon>
        <taxon>Sphingobacteriaceae</taxon>
        <taxon>Mucilaginibacter</taxon>
    </lineage>
</organism>
<evidence type="ECO:0000256" key="5">
    <source>
        <dbReference type="SAM" id="Phobius"/>
    </source>
</evidence>
<dbReference type="GO" id="GO:0016020">
    <property type="term" value="C:membrane"/>
    <property type="evidence" value="ECO:0007669"/>
    <property type="project" value="UniProtKB-SubCell"/>
</dbReference>
<name>A0A563UG88_9SPHI</name>
<feature type="transmembrane region" description="Helical" evidence="5">
    <location>
        <begin position="72"/>
        <end position="92"/>
    </location>
</feature>
<evidence type="ECO:0000256" key="2">
    <source>
        <dbReference type="ARBA" id="ARBA00022692"/>
    </source>
</evidence>
<dbReference type="OrthoDB" id="8161897at2"/>
<evidence type="ECO:0000313" key="6">
    <source>
        <dbReference type="EMBL" id="TWR30368.1"/>
    </source>
</evidence>
<keyword evidence="3 5" id="KW-1133">Transmembrane helix</keyword>
<proteinExistence type="predicted"/>
<comment type="subcellular location">
    <subcellularLocation>
        <location evidence="1">Membrane</location>
        <topology evidence="1">Multi-pass membrane protein</topology>
    </subcellularLocation>
</comment>
<sequence>MKATVLASRIILGLLYLIFGLDYFFKFIPYQPPLHPGAAGAFKAGLMAAGYFYPMQKTIQILGGLALLSNRFAPLAAVVLFPISLNVFLFHTLLAPEAWQMGVLLLLPNLLLGWGYRKYYAGVFTVKAVV</sequence>
<dbReference type="Proteomes" id="UP000320042">
    <property type="component" value="Unassembled WGS sequence"/>
</dbReference>
<evidence type="ECO:0000256" key="3">
    <source>
        <dbReference type="ARBA" id="ARBA00022989"/>
    </source>
</evidence>
<keyword evidence="2 5" id="KW-0812">Transmembrane</keyword>
<evidence type="ECO:0000256" key="1">
    <source>
        <dbReference type="ARBA" id="ARBA00004141"/>
    </source>
</evidence>
<accession>A0A563UG88</accession>
<comment type="caution">
    <text evidence="6">The sequence shown here is derived from an EMBL/GenBank/DDBJ whole genome shotgun (WGS) entry which is preliminary data.</text>
</comment>
<evidence type="ECO:0000256" key="4">
    <source>
        <dbReference type="ARBA" id="ARBA00023136"/>
    </source>
</evidence>
<reference evidence="6 7" key="1">
    <citation type="submission" date="2019-07" db="EMBL/GenBank/DDBJ databases">
        <authorList>
            <person name="Kim J."/>
        </authorList>
    </citation>
    <scope>NUCLEOTIDE SEQUENCE [LARGE SCALE GENOMIC DNA]</scope>
    <source>
        <strain evidence="7">dk17</strain>
    </source>
</reference>
<dbReference type="Pfam" id="PF07681">
    <property type="entry name" value="DoxX"/>
    <property type="match status" value="1"/>
</dbReference>
<dbReference type="RefSeq" id="WP_146380828.1">
    <property type="nucleotide sequence ID" value="NZ_VOEJ01000002.1"/>
</dbReference>